<evidence type="ECO:0000256" key="1">
    <source>
        <dbReference type="ARBA" id="ARBA00022737"/>
    </source>
</evidence>
<reference evidence="5" key="1">
    <citation type="submission" date="2018-08" db="EMBL/GenBank/DDBJ databases">
        <authorList>
            <person name="Rossello M."/>
        </authorList>
    </citation>
    <scope>NUCLEOTIDE SEQUENCE [LARGE SCALE GENOMIC DNA]</scope>
    <source>
        <strain evidence="5">cv. Chinese Spring</strain>
    </source>
</reference>
<dbReference type="PANTHER" id="PTHR47926">
    <property type="entry name" value="PENTATRICOPEPTIDE REPEAT-CONTAINING PROTEIN"/>
    <property type="match status" value="1"/>
</dbReference>
<feature type="repeat" description="PPR" evidence="3">
    <location>
        <begin position="532"/>
        <end position="566"/>
    </location>
</feature>
<feature type="repeat" description="PPR" evidence="3">
    <location>
        <begin position="232"/>
        <end position="266"/>
    </location>
</feature>
<keyword evidence="6" id="KW-1185">Reference proteome</keyword>
<dbReference type="Gramene" id="TraesROB_scaffold_114988_01G000100.1">
    <property type="protein sequence ID" value="TraesROB_scaffold_114988_01G000100.1"/>
    <property type="gene ID" value="TraesROB_scaffold_114988_01G000100"/>
</dbReference>
<dbReference type="GO" id="GO:0009451">
    <property type="term" value="P:RNA modification"/>
    <property type="evidence" value="ECO:0007669"/>
    <property type="project" value="InterPro"/>
</dbReference>
<dbReference type="Gene3D" id="1.25.40.10">
    <property type="entry name" value="Tetratricopeptide repeat domain"/>
    <property type="match status" value="6"/>
</dbReference>
<evidence type="ECO:0000313" key="5">
    <source>
        <dbReference type="EnsemblPlants" id="TraesCS1D02G358600.1.cds1"/>
    </source>
</evidence>
<feature type="region of interest" description="Disordered" evidence="4">
    <location>
        <begin position="76"/>
        <end position="96"/>
    </location>
</feature>
<evidence type="ECO:0000256" key="4">
    <source>
        <dbReference type="SAM" id="MobiDB-lite"/>
    </source>
</evidence>
<dbReference type="GO" id="GO:0003723">
    <property type="term" value="F:RNA binding"/>
    <property type="evidence" value="ECO:0007669"/>
    <property type="project" value="InterPro"/>
</dbReference>
<accession>A0A3B5ZZY8</accession>
<keyword evidence="2" id="KW-0809">Transit peptide</keyword>
<dbReference type="Pfam" id="PF01535">
    <property type="entry name" value="PPR"/>
    <property type="match status" value="7"/>
</dbReference>
<dbReference type="Gramene" id="TraesCLE_scaffold_108872_01G000200.1">
    <property type="protein sequence ID" value="TraesCLE_scaffold_108872_01G000200.1"/>
    <property type="gene ID" value="TraesCLE_scaffold_108872_01G000200"/>
</dbReference>
<proteinExistence type="predicted"/>
<dbReference type="FunFam" id="1.25.40.10:FF:001325">
    <property type="entry name" value="Tetratricopeptide repeat (TPR)-like superfamily protein"/>
    <property type="match status" value="1"/>
</dbReference>
<dbReference type="Gramene" id="TraesCS1D02G358600.1">
    <property type="protein sequence ID" value="TraesCS1D02G358600.1.cds1"/>
    <property type="gene ID" value="TraesCS1D02G358600"/>
</dbReference>
<evidence type="ECO:0000313" key="6">
    <source>
        <dbReference type="Proteomes" id="UP000019116"/>
    </source>
</evidence>
<dbReference type="InterPro" id="IPR002885">
    <property type="entry name" value="PPR_rpt"/>
</dbReference>
<feature type="compositionally biased region" description="Polar residues" evidence="4">
    <location>
        <begin position="839"/>
        <end position="849"/>
    </location>
</feature>
<dbReference type="FunFam" id="1.25.40.10:FF:000364">
    <property type="entry name" value="Pentatricopeptide repeat (PPR-like) superfamily protein"/>
    <property type="match status" value="1"/>
</dbReference>
<dbReference type="EnsemblPlants" id="TraesCS1D02G358600.1">
    <property type="protein sequence ID" value="TraesCS1D02G358600.1.cds1"/>
    <property type="gene ID" value="TraesCS1D02G358600"/>
</dbReference>
<dbReference type="NCBIfam" id="TIGR00756">
    <property type="entry name" value="PPR"/>
    <property type="match status" value="3"/>
</dbReference>
<evidence type="ECO:0000256" key="3">
    <source>
        <dbReference type="PROSITE-ProRule" id="PRU00708"/>
    </source>
</evidence>
<protein>
    <recommendedName>
        <fullName evidence="7">Pentatricopeptide repeat-containing protein</fullName>
    </recommendedName>
</protein>
<organism evidence="5">
    <name type="scientific">Triticum aestivum</name>
    <name type="common">Wheat</name>
    <dbReference type="NCBI Taxonomy" id="4565"/>
    <lineage>
        <taxon>Eukaryota</taxon>
        <taxon>Viridiplantae</taxon>
        <taxon>Streptophyta</taxon>
        <taxon>Embryophyta</taxon>
        <taxon>Tracheophyta</taxon>
        <taxon>Spermatophyta</taxon>
        <taxon>Magnoliopsida</taxon>
        <taxon>Liliopsida</taxon>
        <taxon>Poales</taxon>
        <taxon>Poaceae</taxon>
        <taxon>BOP clade</taxon>
        <taxon>Pooideae</taxon>
        <taxon>Triticodae</taxon>
        <taxon>Triticeae</taxon>
        <taxon>Triticinae</taxon>
        <taxon>Triticum</taxon>
    </lineage>
</organism>
<dbReference type="Gramene" id="TraesWEE_scaffold_151258_01G000200.1">
    <property type="protein sequence ID" value="TraesWEE_scaffold_151258_01G000200.1"/>
    <property type="gene ID" value="TraesWEE_scaffold_151258_01G000200"/>
</dbReference>
<dbReference type="InterPro" id="IPR046960">
    <property type="entry name" value="PPR_At4g14850-like_plant"/>
</dbReference>
<feature type="repeat" description="PPR" evidence="3">
    <location>
        <begin position="736"/>
        <end position="770"/>
    </location>
</feature>
<dbReference type="Gramene" id="TraesCS1D03G0842300.1">
    <property type="protein sequence ID" value="TraesCS1D03G0842300.1.CDS1"/>
    <property type="gene ID" value="TraesCS1D03G0842300"/>
</dbReference>
<dbReference type="STRING" id="4565.A0A3B5ZZY8"/>
<evidence type="ECO:0008006" key="7">
    <source>
        <dbReference type="Google" id="ProtNLM"/>
    </source>
</evidence>
<dbReference type="OrthoDB" id="736767at2759"/>
<dbReference type="PROSITE" id="PS51375">
    <property type="entry name" value="PPR"/>
    <property type="match status" value="5"/>
</dbReference>
<dbReference type="SMR" id="A0A3B5ZZY8"/>
<dbReference type="FunFam" id="1.25.40.10:FF:000381">
    <property type="entry name" value="Pentatricopeptide repeat-containing protein"/>
    <property type="match status" value="1"/>
</dbReference>
<dbReference type="Gramene" id="TraesCAD_scaffold_134544_01G000200.1">
    <property type="protein sequence ID" value="TraesCAD_scaffold_134544_01G000200.1"/>
    <property type="gene ID" value="TraesCAD_scaffold_134544_01G000200"/>
</dbReference>
<feature type="repeat" description="PPR" evidence="3">
    <location>
        <begin position="434"/>
        <end position="468"/>
    </location>
</feature>
<dbReference type="AlphaFoldDB" id="A0A3B5ZZY8"/>
<feature type="region of interest" description="Disordered" evidence="4">
    <location>
        <begin position="832"/>
        <end position="853"/>
    </location>
</feature>
<reference evidence="5" key="2">
    <citation type="submission" date="2018-10" db="UniProtKB">
        <authorList>
            <consortium name="EnsemblPlants"/>
        </authorList>
    </citation>
    <scope>IDENTIFICATION</scope>
</reference>
<name>A0A3B5ZZY8_WHEAT</name>
<dbReference type="FunFam" id="1.25.40.10:FF:003699">
    <property type="entry name" value="Os05g0534900 protein"/>
    <property type="match status" value="1"/>
</dbReference>
<keyword evidence="1" id="KW-0677">Repeat</keyword>
<dbReference type="InterPro" id="IPR011990">
    <property type="entry name" value="TPR-like_helical_dom_sf"/>
</dbReference>
<feature type="repeat" description="PPR" evidence="3">
    <location>
        <begin position="333"/>
        <end position="367"/>
    </location>
</feature>
<feature type="compositionally biased region" description="Pro residues" evidence="4">
    <location>
        <begin position="81"/>
        <end position="91"/>
    </location>
</feature>
<dbReference type="Proteomes" id="UP000019116">
    <property type="component" value="Chromosome 1D"/>
</dbReference>
<sequence length="987" mass="107144">MHGRSDSKQARSFEALFSSSVKLSPDSSVSSQALQTLIRRSGEAPTVLTASRWRSPSLSYQSGPSPSSPFCRRLCAWRSRPSPPPPPPPSSIPGDPLATSLMLRSLPILLLHSALSSKPTPSRLLSSAAAAAATTGSVARGGGAHGSVSAVLAIVGPIELLLPSSEARLYVRLLRRCALDALAAGAGAVHGHVLKRGFAPDTLVSNVLMDTYAKGGSLVACRHLFDEMPHRDVASWCTVISAHASRGLWVDAIGVFKGLLSSEVKPNRFVISATLNACARSGVMELGLMVHGLVIKSGLGVDRFVEVGFVDMYAKCGNVGCSFRIFSEIPVKSSVAWNAMISGFIENDCVVEAAKLCRDMHRVGIAMDVVTLRLAAGVAAFLGMFELCRNVHVYALKVGLGRDCYVVSELVKSAGRVGNTQYIGQLVAAARRRDASLYSLAISGYHSNGCQDEAVKLVEHLLSSGHSLREGDLVTVLDICHIKEEVQQVHAYTLKSGSFSYINVCNALISVYSEIGSLMHAEAIFRTSESRDIVSWAAVMAGCVKNLQFEKAFGYFRGLRKSGALLDQHCVATIINSCTGLEDMDKGEQIHALALKVGILIADFVSASLVNMYAKCHHIECAAELFSHTQFPRNLVLTNAMLSGYCWNFLPEKALLLFCNEYRTGLRPDHFTCSTVLSACADIGAKEAGEQVHAYLVKIGSEYMDAIVGNAIIDLYVKCGCIASACSFFHSMRSWSINSYAMLMLGYIQNRCSDEALHLFSKMQHSGLRANRVTFARILRGCADLCAIDLGRQVHASIIKMGLISDVYVANALVGMYKRSDRLMEPRRDSQEILAGNGPEQNTEDNCYSEQRDGSSDLEEIGLFTLEEEKNQETYADVRNISIGAASQYYGTPLPIHVVGEELRMNTIMWSGRNEKGSESNVFLDTRYQGKRGGSHKLFNLLHMDSTGSNQFVLVIFIDNSLKMKDTRFVNTELIRSGVAPALGIPP</sequence>
<evidence type="ECO:0000256" key="2">
    <source>
        <dbReference type="ARBA" id="ARBA00022946"/>
    </source>
</evidence>